<comment type="caution">
    <text evidence="1">The sequence shown here is derived from an EMBL/GenBank/DDBJ whole genome shotgun (WGS) entry which is preliminary data.</text>
</comment>
<dbReference type="EMBL" id="JAVRFI010000016">
    <property type="protein sequence ID" value="MDT0451858.1"/>
    <property type="molecule type" value="Genomic_DNA"/>
</dbReference>
<sequence length="302" mass="32995">MSQLALIDAAPVTTGRGLPGIQPFSVLRTDLGPWRDRRRAWEDLGLHSRRGREHVTTYKTADAFGRKMAAVNAGLSTFDPVLAEASYSWYCPEGGRVLDPFAGGSVRGLVAANGGYQYTGVDLSPFQVDANEEAAADWRARDLLAAEPRWIHGDALEELPALPAGHADYVFTCPPYHDLERYSDHPADLSAMRWREFAAAYSAIIAETVRCLAPDRFATWVVGEVRGSTGYLRGLVPLTIAAHDAAGARLYNDAILVNTLGTVPMRLGAQWRASRKHGRHHQYVLTFVKGDPRKATAALASL</sequence>
<organism evidence="1 2">
    <name type="scientific">Streptomyces hesseae</name>
    <dbReference type="NCBI Taxonomy" id="3075519"/>
    <lineage>
        <taxon>Bacteria</taxon>
        <taxon>Bacillati</taxon>
        <taxon>Actinomycetota</taxon>
        <taxon>Actinomycetes</taxon>
        <taxon>Kitasatosporales</taxon>
        <taxon>Streptomycetaceae</taxon>
        <taxon>Streptomyces</taxon>
    </lineage>
</organism>
<dbReference type="GO" id="GO:0032259">
    <property type="term" value="P:methylation"/>
    <property type="evidence" value="ECO:0007669"/>
    <property type="project" value="UniProtKB-KW"/>
</dbReference>
<keyword evidence="1" id="KW-0808">Transferase</keyword>
<dbReference type="GO" id="GO:0008168">
    <property type="term" value="F:methyltransferase activity"/>
    <property type="evidence" value="ECO:0007669"/>
    <property type="project" value="UniProtKB-KW"/>
</dbReference>
<name>A0ABU2SS93_9ACTN</name>
<dbReference type="Gene3D" id="3.40.50.150">
    <property type="entry name" value="Vaccinia Virus protein VP39"/>
    <property type="match status" value="2"/>
</dbReference>
<gene>
    <name evidence="1" type="ORF">RM609_22630</name>
</gene>
<dbReference type="SUPFAM" id="SSF53335">
    <property type="entry name" value="S-adenosyl-L-methionine-dependent methyltransferases"/>
    <property type="match status" value="1"/>
</dbReference>
<dbReference type="RefSeq" id="WP_311613347.1">
    <property type="nucleotide sequence ID" value="NZ_JAVRFI010000016.1"/>
</dbReference>
<evidence type="ECO:0000313" key="2">
    <source>
        <dbReference type="Proteomes" id="UP001180531"/>
    </source>
</evidence>
<evidence type="ECO:0000313" key="1">
    <source>
        <dbReference type="EMBL" id="MDT0451858.1"/>
    </source>
</evidence>
<reference evidence="1" key="1">
    <citation type="submission" date="2024-05" db="EMBL/GenBank/DDBJ databases">
        <title>30 novel species of actinomycetes from the DSMZ collection.</title>
        <authorList>
            <person name="Nouioui I."/>
        </authorList>
    </citation>
    <scope>NUCLEOTIDE SEQUENCE</scope>
    <source>
        <strain evidence="1">DSM 40473</strain>
    </source>
</reference>
<keyword evidence="1" id="KW-0489">Methyltransferase</keyword>
<proteinExistence type="predicted"/>
<accession>A0ABU2SS93</accession>
<protein>
    <submittedName>
        <fullName evidence="1">Class I SAM-dependent methyltransferase</fullName>
    </submittedName>
</protein>
<dbReference type="InterPro" id="IPR029063">
    <property type="entry name" value="SAM-dependent_MTases_sf"/>
</dbReference>
<keyword evidence="2" id="KW-1185">Reference proteome</keyword>
<dbReference type="CDD" id="cd02440">
    <property type="entry name" value="AdoMet_MTases"/>
    <property type="match status" value="1"/>
</dbReference>
<dbReference type="Proteomes" id="UP001180531">
    <property type="component" value="Unassembled WGS sequence"/>
</dbReference>